<evidence type="ECO:0000313" key="5">
    <source>
        <dbReference type="EMBL" id="KAJ8276050.1"/>
    </source>
</evidence>
<evidence type="ECO:0000259" key="3">
    <source>
        <dbReference type="Pfam" id="PF10373"/>
    </source>
</evidence>
<dbReference type="InterPro" id="IPR019458">
    <property type="entry name" value="Est1-like_N"/>
</dbReference>
<feature type="region of interest" description="Disordered" evidence="2">
    <location>
        <begin position="606"/>
        <end position="666"/>
    </location>
</feature>
<comment type="caution">
    <text evidence="5">The sequence shown here is derived from an EMBL/GenBank/DDBJ whole genome shotgun (WGS) entry which is preliminary data.</text>
</comment>
<feature type="region of interest" description="Disordered" evidence="2">
    <location>
        <begin position="254"/>
        <end position="273"/>
    </location>
</feature>
<feature type="domain" description="Telomerase activating protein Est1-like N-terminal" evidence="4">
    <location>
        <begin position="428"/>
        <end position="531"/>
    </location>
</feature>
<feature type="compositionally biased region" description="Polar residues" evidence="2">
    <location>
        <begin position="646"/>
        <end position="656"/>
    </location>
</feature>
<dbReference type="SUPFAM" id="SSF48452">
    <property type="entry name" value="TPR-like"/>
    <property type="match status" value="1"/>
</dbReference>
<feature type="domain" description="DNA/RNA-binding" evidence="3">
    <location>
        <begin position="540"/>
        <end position="745"/>
    </location>
</feature>
<dbReference type="GO" id="GO:0070034">
    <property type="term" value="F:telomerase RNA binding"/>
    <property type="evidence" value="ECO:0007669"/>
    <property type="project" value="TreeGrafter"/>
</dbReference>
<dbReference type="InterPro" id="IPR011990">
    <property type="entry name" value="TPR-like_helical_dom_sf"/>
</dbReference>
<evidence type="ECO:0000256" key="2">
    <source>
        <dbReference type="SAM" id="MobiDB-lite"/>
    </source>
</evidence>
<feature type="region of interest" description="Disordered" evidence="2">
    <location>
        <begin position="741"/>
        <end position="787"/>
    </location>
</feature>
<dbReference type="Pfam" id="PF10373">
    <property type="entry name" value="EST1_DNA_bind"/>
    <property type="match status" value="1"/>
</dbReference>
<dbReference type="FunFam" id="1.25.40.10:FF:000094">
    <property type="entry name" value="telomerase-binding protein EST1A isoform X1"/>
    <property type="match status" value="1"/>
</dbReference>
<keyword evidence="1" id="KW-0866">Nonsense-mediated mRNA decay</keyword>
<dbReference type="InterPro" id="IPR018834">
    <property type="entry name" value="DNA/RNA-bd_Est1-type"/>
</dbReference>
<keyword evidence="6" id="KW-1185">Reference proteome</keyword>
<dbReference type="GO" id="GO:0000184">
    <property type="term" value="P:nuclear-transcribed mRNA catabolic process, nonsense-mediated decay"/>
    <property type="evidence" value="ECO:0007669"/>
    <property type="project" value="UniProtKB-KW"/>
</dbReference>
<name>A0A9Q1I2E3_CONCO</name>
<dbReference type="OrthoDB" id="2017974at2759"/>
<proteinExistence type="predicted"/>
<dbReference type="PANTHER" id="PTHR15696">
    <property type="entry name" value="SMG-7 SUPPRESSOR WITH MORPHOLOGICAL EFFECT ON GENITALIA PROTEIN 7"/>
    <property type="match status" value="1"/>
</dbReference>
<sequence>MGTDTEPRTGKETQSKARRREAGPSTEHQLRQQRHQHGRPCRSSGRGGGCCILVPIVRERQRGTEGERGERAPAPAEQESGERLLLHGLSGRERDGPGQRQKEDHEREGPVRGGGQEPGQEVRRGPGSQGIWSKERGRRNPEGVLRQAFGRLPRILRGPAQERGGGPQGPGTGILILPAHTNITVAPEPGPRMLFGGARGGGGQGRARGGRGGALRRLWDPNNPDQKPALTRGQPFQQSPHLQQGGYGQLHFLDTDDEAAGSPPIRQGDPFQNFPASQQAAAMNAAAMAFYKFQNSDNPYCYPMPSNPSTRYPYPYHVPYQMPSTNGIYPGPGTASYYAGFGQPPGSQSYPPASSPLSPEEMEVQARSELGKLLRVADSQELQLSNLLSRDRLSPEGLDRMTHLRAELLALYERVILTDIEFSDSQNLDQALWKNVFYQVIERFRQLLKDPAADTAPRIRNMLLTLLDEGAVFFDALLQKLQTVFQFKLEDYMDGLAIRARPLRKTVKYALISAQRCMICQGDIARYREQASDSANYGKARSWYLKAQQIAPKNGRPYNQLALLAVYTKRKLDAVYYYMRSLAASNPILTAKESLMSLFEETKRKADQLERRQQREREGGSRGPRSGGARGEEAARVEIWIRPSGPSGTASRTGSESGRDSEQDGELGALSASDLNKRFILSFLHAHGKLFTKVGMETFPDVAGRVLQEFRALLQHSPSPLGSTRMLQIVTINMFAVHNAQSRGTSAPPPLHTRSDRSGRGGGAACVSPSARFTHNPLRDDTAPRSPSAVCRRHAAALRLARFLLLLFLLDSTRAAVPLDDVPVPTQGPELRHEPRM</sequence>
<feature type="compositionally biased region" description="Basic and acidic residues" evidence="2">
    <location>
        <begin position="80"/>
        <end position="110"/>
    </location>
</feature>
<feature type="compositionally biased region" description="Gly residues" evidence="2">
    <location>
        <begin position="198"/>
        <end position="213"/>
    </location>
</feature>
<feature type="region of interest" description="Disordered" evidence="2">
    <location>
        <begin position="1"/>
        <end position="145"/>
    </location>
</feature>
<dbReference type="GO" id="GO:0005697">
    <property type="term" value="C:telomerase holoenzyme complex"/>
    <property type="evidence" value="ECO:0007669"/>
    <property type="project" value="TreeGrafter"/>
</dbReference>
<feature type="region of interest" description="Disordered" evidence="2">
    <location>
        <begin position="198"/>
        <end position="248"/>
    </location>
</feature>
<protein>
    <recommendedName>
        <fullName evidence="7">Telomerase-binding protein EST1A</fullName>
    </recommendedName>
</protein>
<dbReference type="Gene3D" id="1.25.40.10">
    <property type="entry name" value="Tetratricopeptide repeat domain"/>
    <property type="match status" value="1"/>
</dbReference>
<reference evidence="5" key="1">
    <citation type="journal article" date="2023" name="Science">
        <title>Genome structures resolve the early diversification of teleost fishes.</title>
        <authorList>
            <person name="Parey E."/>
            <person name="Louis A."/>
            <person name="Montfort J."/>
            <person name="Bouchez O."/>
            <person name="Roques C."/>
            <person name="Iampietro C."/>
            <person name="Lluch J."/>
            <person name="Castinel A."/>
            <person name="Donnadieu C."/>
            <person name="Desvignes T."/>
            <person name="Floi Bucao C."/>
            <person name="Jouanno E."/>
            <person name="Wen M."/>
            <person name="Mejri S."/>
            <person name="Dirks R."/>
            <person name="Jansen H."/>
            <person name="Henkel C."/>
            <person name="Chen W.J."/>
            <person name="Zahm M."/>
            <person name="Cabau C."/>
            <person name="Klopp C."/>
            <person name="Thompson A.W."/>
            <person name="Robinson-Rechavi M."/>
            <person name="Braasch I."/>
            <person name="Lecointre G."/>
            <person name="Bobe J."/>
            <person name="Postlethwait J.H."/>
            <person name="Berthelot C."/>
            <person name="Roest Crollius H."/>
            <person name="Guiguen Y."/>
        </authorList>
    </citation>
    <scope>NUCLEOTIDE SEQUENCE</scope>
    <source>
        <strain evidence="5">Concon-B</strain>
    </source>
</reference>
<accession>A0A9Q1I2E3</accession>
<feature type="compositionally biased region" description="Basic and acidic residues" evidence="2">
    <location>
        <begin position="606"/>
        <end position="620"/>
    </location>
</feature>
<evidence type="ECO:0000259" key="4">
    <source>
        <dbReference type="Pfam" id="PF10374"/>
    </source>
</evidence>
<evidence type="ECO:0008006" key="7">
    <source>
        <dbReference type="Google" id="ProtNLM"/>
    </source>
</evidence>
<dbReference type="AlphaFoldDB" id="A0A9Q1I2E3"/>
<feature type="compositionally biased region" description="Basic and acidic residues" evidence="2">
    <location>
        <begin position="1"/>
        <end position="15"/>
    </location>
</feature>
<organism evidence="5 6">
    <name type="scientific">Conger conger</name>
    <name type="common">Conger eel</name>
    <name type="synonym">Muraena conger</name>
    <dbReference type="NCBI Taxonomy" id="82655"/>
    <lineage>
        <taxon>Eukaryota</taxon>
        <taxon>Metazoa</taxon>
        <taxon>Chordata</taxon>
        <taxon>Craniata</taxon>
        <taxon>Vertebrata</taxon>
        <taxon>Euteleostomi</taxon>
        <taxon>Actinopterygii</taxon>
        <taxon>Neopterygii</taxon>
        <taxon>Teleostei</taxon>
        <taxon>Anguilliformes</taxon>
        <taxon>Congridae</taxon>
        <taxon>Conger</taxon>
    </lineage>
</organism>
<dbReference type="Proteomes" id="UP001152803">
    <property type="component" value="Unassembled WGS sequence"/>
</dbReference>
<dbReference type="Pfam" id="PF10374">
    <property type="entry name" value="EST1"/>
    <property type="match status" value="1"/>
</dbReference>
<dbReference type="PANTHER" id="PTHR15696:SF0">
    <property type="entry name" value="TELOMERASE-BINDING PROTEIN EST1A"/>
    <property type="match status" value="1"/>
</dbReference>
<gene>
    <name evidence="5" type="ORF">COCON_G00078020</name>
</gene>
<feature type="compositionally biased region" description="Basic residues" evidence="2">
    <location>
        <begin position="31"/>
        <end position="40"/>
    </location>
</feature>
<dbReference type="GO" id="GO:0042162">
    <property type="term" value="F:telomeric DNA binding"/>
    <property type="evidence" value="ECO:0007669"/>
    <property type="project" value="TreeGrafter"/>
</dbReference>
<evidence type="ECO:0000256" key="1">
    <source>
        <dbReference type="ARBA" id="ARBA00023161"/>
    </source>
</evidence>
<dbReference type="EMBL" id="JAFJMO010000005">
    <property type="protein sequence ID" value="KAJ8276050.1"/>
    <property type="molecule type" value="Genomic_DNA"/>
</dbReference>
<evidence type="ECO:0000313" key="6">
    <source>
        <dbReference type="Proteomes" id="UP001152803"/>
    </source>
</evidence>
<feature type="compositionally biased region" description="Basic and acidic residues" evidence="2">
    <location>
        <begin position="57"/>
        <end position="71"/>
    </location>
</feature>
<dbReference type="InterPro" id="IPR045153">
    <property type="entry name" value="Est1/Ebs1-like"/>
</dbReference>